<organism evidence="2 3">
    <name type="scientific">Panicum hallii var. hallii</name>
    <dbReference type="NCBI Taxonomy" id="1504633"/>
    <lineage>
        <taxon>Eukaryota</taxon>
        <taxon>Viridiplantae</taxon>
        <taxon>Streptophyta</taxon>
        <taxon>Embryophyta</taxon>
        <taxon>Tracheophyta</taxon>
        <taxon>Spermatophyta</taxon>
        <taxon>Magnoliopsida</taxon>
        <taxon>Liliopsida</taxon>
        <taxon>Poales</taxon>
        <taxon>Poaceae</taxon>
        <taxon>PACMAD clade</taxon>
        <taxon>Panicoideae</taxon>
        <taxon>Panicodae</taxon>
        <taxon>Paniceae</taxon>
        <taxon>Panicinae</taxon>
        <taxon>Panicum</taxon>
        <taxon>Panicum sect. Panicum</taxon>
    </lineage>
</organism>
<accession>A0A2T7DDY1</accession>
<reference evidence="2 3" key="1">
    <citation type="submission" date="2018-04" db="EMBL/GenBank/DDBJ databases">
        <title>WGS assembly of Panicum hallii var. hallii HAL2.</title>
        <authorList>
            <person name="Lovell J."/>
            <person name="Jenkins J."/>
            <person name="Lowry D."/>
            <person name="Mamidi S."/>
            <person name="Sreedasyam A."/>
            <person name="Weng X."/>
            <person name="Barry K."/>
            <person name="Bonette J."/>
            <person name="Campitelli B."/>
            <person name="Daum C."/>
            <person name="Gordon S."/>
            <person name="Gould B."/>
            <person name="Lipzen A."/>
            <person name="MacQueen A."/>
            <person name="Palacio-Mejia J."/>
            <person name="Plott C."/>
            <person name="Shakirov E."/>
            <person name="Shu S."/>
            <person name="Yoshinaga Y."/>
            <person name="Zane M."/>
            <person name="Rokhsar D."/>
            <person name="Grimwood J."/>
            <person name="Schmutz J."/>
            <person name="Juenger T."/>
        </authorList>
    </citation>
    <scope>NUCLEOTIDE SEQUENCE [LARGE SCALE GENOMIC DNA]</scope>
    <source>
        <strain evidence="3">cv. HAL2</strain>
    </source>
</reference>
<evidence type="ECO:0000256" key="1">
    <source>
        <dbReference type="SAM" id="MobiDB-lite"/>
    </source>
</evidence>
<feature type="region of interest" description="Disordered" evidence="1">
    <location>
        <begin position="1"/>
        <end position="24"/>
    </location>
</feature>
<dbReference type="AlphaFoldDB" id="A0A2T7DDY1"/>
<sequence length="57" mass="6774">MDANFNTRNTRSTEQMNHEGLRRWFSSMNDPNEIKSKIRNLLIEEKNSVKHFLSLPP</sequence>
<name>A0A2T7DDY1_9POAL</name>
<protein>
    <submittedName>
        <fullName evidence="2">Uncharacterized protein</fullName>
    </submittedName>
</protein>
<feature type="compositionally biased region" description="Polar residues" evidence="1">
    <location>
        <begin position="1"/>
        <end position="15"/>
    </location>
</feature>
<proteinExistence type="predicted"/>
<dbReference type="Proteomes" id="UP000244336">
    <property type="component" value="Chromosome 5"/>
</dbReference>
<keyword evidence="3" id="KW-1185">Reference proteome</keyword>
<gene>
    <name evidence="2" type="ORF">GQ55_5G076000</name>
</gene>
<dbReference type="Gramene" id="PUZ53755">
    <property type="protein sequence ID" value="PUZ53755"/>
    <property type="gene ID" value="GQ55_5G076000"/>
</dbReference>
<evidence type="ECO:0000313" key="3">
    <source>
        <dbReference type="Proteomes" id="UP000244336"/>
    </source>
</evidence>
<evidence type="ECO:0000313" key="2">
    <source>
        <dbReference type="EMBL" id="PUZ53755.1"/>
    </source>
</evidence>
<dbReference type="EMBL" id="CM009753">
    <property type="protein sequence ID" value="PUZ53755.1"/>
    <property type="molecule type" value="Genomic_DNA"/>
</dbReference>